<protein>
    <submittedName>
        <fullName evidence="1">Uncharacterized protein</fullName>
    </submittedName>
</protein>
<keyword evidence="2" id="KW-1185">Reference proteome</keyword>
<accession>A0A926ELB5</accession>
<dbReference type="RefSeq" id="WP_249333012.1">
    <property type="nucleotide sequence ID" value="NZ_JACRSY010000017.1"/>
</dbReference>
<sequence>MGEVTTEMIMVYAIKRGLLLTDFNVMSIGMILDYIDHYDRLHGIKEEDGKQANQLDFNAF</sequence>
<name>A0A926ELB5_9FIRM</name>
<dbReference type="AlphaFoldDB" id="A0A926ELB5"/>
<evidence type="ECO:0000313" key="2">
    <source>
        <dbReference type="Proteomes" id="UP000655830"/>
    </source>
</evidence>
<gene>
    <name evidence="1" type="ORF">H8718_11475</name>
</gene>
<dbReference type="EMBL" id="JACRSY010000017">
    <property type="protein sequence ID" value="MBC8580143.1"/>
    <property type="molecule type" value="Genomic_DNA"/>
</dbReference>
<proteinExistence type="predicted"/>
<comment type="caution">
    <text evidence="1">The sequence shown here is derived from an EMBL/GenBank/DDBJ whole genome shotgun (WGS) entry which is preliminary data.</text>
</comment>
<reference evidence="1" key="1">
    <citation type="submission" date="2020-08" db="EMBL/GenBank/DDBJ databases">
        <title>Genome public.</title>
        <authorList>
            <person name="Liu C."/>
            <person name="Sun Q."/>
        </authorList>
    </citation>
    <scope>NUCLEOTIDE SEQUENCE</scope>
    <source>
        <strain evidence="1">NSJ-12</strain>
    </source>
</reference>
<evidence type="ECO:0000313" key="1">
    <source>
        <dbReference type="EMBL" id="MBC8580143.1"/>
    </source>
</evidence>
<organism evidence="1 2">
    <name type="scientific">Zhenhengia yiwuensis</name>
    <dbReference type="NCBI Taxonomy" id="2763666"/>
    <lineage>
        <taxon>Bacteria</taxon>
        <taxon>Bacillati</taxon>
        <taxon>Bacillota</taxon>
        <taxon>Clostridia</taxon>
        <taxon>Lachnospirales</taxon>
        <taxon>Lachnospiraceae</taxon>
        <taxon>Zhenhengia</taxon>
    </lineage>
</organism>
<dbReference type="Proteomes" id="UP000655830">
    <property type="component" value="Unassembled WGS sequence"/>
</dbReference>